<dbReference type="InterPro" id="IPR036188">
    <property type="entry name" value="FAD/NAD-bd_sf"/>
</dbReference>
<dbReference type="AlphaFoldDB" id="A0A840YI13"/>
<organism evidence="1 2">
    <name type="scientific">Muricoccus pecuniae</name>
    <dbReference type="NCBI Taxonomy" id="693023"/>
    <lineage>
        <taxon>Bacteria</taxon>
        <taxon>Pseudomonadati</taxon>
        <taxon>Pseudomonadota</taxon>
        <taxon>Alphaproteobacteria</taxon>
        <taxon>Acetobacterales</taxon>
        <taxon>Roseomonadaceae</taxon>
        <taxon>Muricoccus</taxon>
    </lineage>
</organism>
<sequence length="456" mass="50954">MAINRHSLATMVSAENTLRDYRIVEGIYLLGSLSRGLTVFDQQVRAHNLAWALWRVLEAEKQDADPIRIAVVGGGIAGLTLTACLLARSSAFVVTQFEERWDLCPLQQGSDTRWLHPHIYRWPKQGSRAPDAGLPVLNWTEGRASDVSREVLEGFGNYAHQYGEGRLALYLGMNHLRIGAADRTIEWMGRKGCRRGAYIQSGEPHGDRCGFDVVILATGFGLEKGAQEAEGSNSYWRNDRLGQPQLSGSRATYLVSGFGDGALVDLCRLTVERFRQDTILYELFGHELEIFEDELRGHLGEDFGRSAQNVYDIMQCKLSPASQELMRAARQNLLQRLRKDTIVILHASGRDGTNTSLRDLFDPHSSVLNRTLLYLLYQCGGFVLSLGELDDAVREYAVRDDKVVKRYGADTLQAVKRLFSDPDIVSARLDDMKANAGQIAERRWPLGAFPHISTVA</sequence>
<keyword evidence="2" id="KW-1185">Reference proteome</keyword>
<name>A0A840YI13_9PROT</name>
<evidence type="ECO:0000313" key="1">
    <source>
        <dbReference type="EMBL" id="MBB5693534.1"/>
    </source>
</evidence>
<dbReference type="EMBL" id="JACIJD010000006">
    <property type="protein sequence ID" value="MBB5693534.1"/>
    <property type="molecule type" value="Genomic_DNA"/>
</dbReference>
<proteinExistence type="predicted"/>
<evidence type="ECO:0008006" key="3">
    <source>
        <dbReference type="Google" id="ProtNLM"/>
    </source>
</evidence>
<dbReference type="Proteomes" id="UP000580654">
    <property type="component" value="Unassembled WGS sequence"/>
</dbReference>
<reference evidence="1 2" key="1">
    <citation type="submission" date="2020-08" db="EMBL/GenBank/DDBJ databases">
        <title>Genomic Encyclopedia of Type Strains, Phase IV (KMG-IV): sequencing the most valuable type-strain genomes for metagenomic binning, comparative biology and taxonomic classification.</title>
        <authorList>
            <person name="Goeker M."/>
        </authorList>
    </citation>
    <scope>NUCLEOTIDE SEQUENCE [LARGE SCALE GENOMIC DNA]</scope>
    <source>
        <strain evidence="1 2">DSM 25622</strain>
    </source>
</reference>
<dbReference type="SUPFAM" id="SSF51905">
    <property type="entry name" value="FAD/NAD(P)-binding domain"/>
    <property type="match status" value="1"/>
</dbReference>
<accession>A0A840YI13</accession>
<comment type="caution">
    <text evidence="1">The sequence shown here is derived from an EMBL/GenBank/DDBJ whole genome shotgun (WGS) entry which is preliminary data.</text>
</comment>
<evidence type="ECO:0000313" key="2">
    <source>
        <dbReference type="Proteomes" id="UP000580654"/>
    </source>
</evidence>
<protein>
    <recommendedName>
        <fullName evidence="3">FAD dependent oxidoreductase</fullName>
    </recommendedName>
</protein>
<gene>
    <name evidence="1" type="ORF">FHS87_001567</name>
</gene>
<dbReference type="RefSeq" id="WP_184515901.1">
    <property type="nucleotide sequence ID" value="NZ_JACIJD010000006.1"/>
</dbReference>